<dbReference type="PANTHER" id="PTHR11103:SF18">
    <property type="entry name" value="SLR1189 PROTEIN"/>
    <property type="match status" value="1"/>
</dbReference>
<name>A0ABV3SLW9_9HYPH</name>
<comment type="caution">
    <text evidence="5">The sequence shown here is derived from an EMBL/GenBank/DDBJ whole genome shotgun (WGS) entry which is preliminary data.</text>
</comment>
<feature type="binding site" evidence="3">
    <location>
        <position position="226"/>
    </location>
    <ligand>
        <name>Zn(2+)</name>
        <dbReference type="ChEBI" id="CHEBI:29105"/>
    </ligand>
</feature>
<organism evidence="5 6">
    <name type="scientific">Aquibium pacificus</name>
    <dbReference type="NCBI Taxonomy" id="3153579"/>
    <lineage>
        <taxon>Bacteria</taxon>
        <taxon>Pseudomonadati</taxon>
        <taxon>Pseudomonadota</taxon>
        <taxon>Alphaproteobacteria</taxon>
        <taxon>Hyphomicrobiales</taxon>
        <taxon>Phyllobacteriaceae</taxon>
        <taxon>Aquibium</taxon>
    </lineage>
</organism>
<keyword evidence="3" id="KW-0479">Metal-binding</keyword>
<dbReference type="InterPro" id="IPR003726">
    <property type="entry name" value="HCY_dom"/>
</dbReference>
<evidence type="ECO:0000259" key="4">
    <source>
        <dbReference type="PROSITE" id="PS50970"/>
    </source>
</evidence>
<evidence type="ECO:0000313" key="6">
    <source>
        <dbReference type="Proteomes" id="UP001556692"/>
    </source>
</evidence>
<dbReference type="RefSeq" id="WP_367955575.1">
    <property type="nucleotide sequence ID" value="NZ_JBDPGJ010000004.1"/>
</dbReference>
<evidence type="ECO:0000313" key="5">
    <source>
        <dbReference type="EMBL" id="MEX0407704.1"/>
    </source>
</evidence>
<reference evidence="5 6" key="1">
    <citation type="submission" date="2024-05" db="EMBL/GenBank/DDBJ databases">
        <authorList>
            <person name="Jiang F."/>
        </authorList>
    </citation>
    <scope>NUCLEOTIDE SEQUENCE [LARGE SCALE GENOMIC DNA]</scope>
    <source>
        <strain evidence="5 6">LZ166</strain>
    </source>
</reference>
<dbReference type="EMBL" id="JBDPGJ010000004">
    <property type="protein sequence ID" value="MEX0407704.1"/>
    <property type="molecule type" value="Genomic_DNA"/>
</dbReference>
<accession>A0ABV3SLW9</accession>
<evidence type="ECO:0000256" key="3">
    <source>
        <dbReference type="PROSITE-ProRule" id="PRU00333"/>
    </source>
</evidence>
<sequence length="316" mass="34245">MSKYRNNLPQTKGGMFLTDGGLETTLIFKEGIDLPAFASFVLLETDRGREKLTAYYENYLSLARARGVGFILDTPTWRANPDWGRELGYDADGLRRINQAGVRFVEGLRRNWETPATPVVLNGVIGPRGDGYKAGRVDPDEAQDYHAFQLGILADTAADMISAITMNAVNEAIGIARAAKAAGMPSVISFTVETDGRLADGASLREAVERTDEATGGAPAYYMINCAHPSHFEAALQAGEQWLERVQGLRANASAKSHAELDESTELDEGDIPDLGRRYSSLTARHPQMRILGGCCGTDHTHIRAICEACLPAEAA</sequence>
<feature type="domain" description="Hcy-binding" evidence="4">
    <location>
        <begin position="4"/>
        <end position="310"/>
    </location>
</feature>
<keyword evidence="3" id="KW-0862">Zinc</keyword>
<feature type="binding site" evidence="3">
    <location>
        <position position="295"/>
    </location>
    <ligand>
        <name>Zn(2+)</name>
        <dbReference type="ChEBI" id="CHEBI:29105"/>
    </ligand>
</feature>
<comment type="cofactor">
    <cofactor evidence="3">
        <name>Zn(2+)</name>
        <dbReference type="ChEBI" id="CHEBI:29105"/>
    </cofactor>
</comment>
<keyword evidence="1 3" id="KW-0489">Methyltransferase</keyword>
<dbReference type="InterPro" id="IPR036589">
    <property type="entry name" value="HCY_dom_sf"/>
</dbReference>
<dbReference type="SUPFAM" id="SSF82282">
    <property type="entry name" value="Homocysteine S-methyltransferase"/>
    <property type="match status" value="1"/>
</dbReference>
<keyword evidence="6" id="KW-1185">Reference proteome</keyword>
<evidence type="ECO:0000256" key="2">
    <source>
        <dbReference type="ARBA" id="ARBA00022679"/>
    </source>
</evidence>
<proteinExistence type="predicted"/>
<gene>
    <name evidence="5" type="ORF">ABGN05_18755</name>
</gene>
<dbReference type="Gene3D" id="3.20.20.330">
    <property type="entry name" value="Homocysteine-binding-like domain"/>
    <property type="match status" value="1"/>
</dbReference>
<dbReference type="Proteomes" id="UP001556692">
    <property type="component" value="Unassembled WGS sequence"/>
</dbReference>
<protein>
    <submittedName>
        <fullName evidence="5">Homocysteine S-methyltransferase family protein</fullName>
    </submittedName>
</protein>
<dbReference type="Pfam" id="PF02574">
    <property type="entry name" value="S-methyl_trans"/>
    <property type="match status" value="1"/>
</dbReference>
<dbReference type="PANTHER" id="PTHR11103">
    <property type="entry name" value="SLR1189 PROTEIN"/>
    <property type="match status" value="1"/>
</dbReference>
<feature type="binding site" evidence="3">
    <location>
        <position position="296"/>
    </location>
    <ligand>
        <name>Zn(2+)</name>
        <dbReference type="ChEBI" id="CHEBI:29105"/>
    </ligand>
</feature>
<dbReference type="PROSITE" id="PS50970">
    <property type="entry name" value="HCY"/>
    <property type="match status" value="1"/>
</dbReference>
<keyword evidence="2 3" id="KW-0808">Transferase</keyword>
<evidence type="ECO:0000256" key="1">
    <source>
        <dbReference type="ARBA" id="ARBA00022603"/>
    </source>
</evidence>